<evidence type="ECO:0000313" key="1">
    <source>
        <dbReference type="EMBL" id="KDR13275.1"/>
    </source>
</evidence>
<sequence>MPGDGTNGMPSTEQFCICPITSVSSLKIPKLPAFLSGCDAQKL</sequence>
<dbReference type="EMBL" id="KK852954">
    <property type="protein sequence ID" value="KDR13275.1"/>
    <property type="molecule type" value="Genomic_DNA"/>
</dbReference>
<dbReference type="Proteomes" id="UP000027135">
    <property type="component" value="Unassembled WGS sequence"/>
</dbReference>
<dbReference type="AlphaFoldDB" id="A0A067QVQ9"/>
<dbReference type="InParanoid" id="A0A067QVQ9"/>
<accession>A0A067QVQ9</accession>
<keyword evidence="2" id="KW-1185">Reference proteome</keyword>
<reference evidence="1 2" key="1">
    <citation type="journal article" date="2014" name="Nat. Commun.">
        <title>Molecular traces of alternative social organization in a termite genome.</title>
        <authorList>
            <person name="Terrapon N."/>
            <person name="Li C."/>
            <person name="Robertson H.M."/>
            <person name="Ji L."/>
            <person name="Meng X."/>
            <person name="Booth W."/>
            <person name="Chen Z."/>
            <person name="Childers C.P."/>
            <person name="Glastad K.M."/>
            <person name="Gokhale K."/>
            <person name="Gowin J."/>
            <person name="Gronenberg W."/>
            <person name="Hermansen R.A."/>
            <person name="Hu H."/>
            <person name="Hunt B.G."/>
            <person name="Huylmans A.K."/>
            <person name="Khalil S.M."/>
            <person name="Mitchell R.D."/>
            <person name="Munoz-Torres M.C."/>
            <person name="Mustard J.A."/>
            <person name="Pan H."/>
            <person name="Reese J.T."/>
            <person name="Scharf M.E."/>
            <person name="Sun F."/>
            <person name="Vogel H."/>
            <person name="Xiao J."/>
            <person name="Yang W."/>
            <person name="Yang Z."/>
            <person name="Yang Z."/>
            <person name="Zhou J."/>
            <person name="Zhu J."/>
            <person name="Brent C.S."/>
            <person name="Elsik C.G."/>
            <person name="Goodisman M.A."/>
            <person name="Liberles D.A."/>
            <person name="Roe R.M."/>
            <person name="Vargo E.L."/>
            <person name="Vilcinskas A."/>
            <person name="Wang J."/>
            <person name="Bornberg-Bauer E."/>
            <person name="Korb J."/>
            <person name="Zhang G."/>
            <person name="Liebig J."/>
        </authorList>
    </citation>
    <scope>NUCLEOTIDE SEQUENCE [LARGE SCALE GENOMIC DNA]</scope>
    <source>
        <tissue evidence="1">Whole organism</tissue>
    </source>
</reference>
<protein>
    <submittedName>
        <fullName evidence="1">Uncharacterized protein</fullName>
    </submittedName>
</protein>
<evidence type="ECO:0000313" key="2">
    <source>
        <dbReference type="Proteomes" id="UP000027135"/>
    </source>
</evidence>
<name>A0A067QVQ9_ZOONE</name>
<gene>
    <name evidence="1" type="ORF">L798_12202</name>
</gene>
<proteinExistence type="predicted"/>
<organism evidence="1 2">
    <name type="scientific">Zootermopsis nevadensis</name>
    <name type="common">Dampwood termite</name>
    <dbReference type="NCBI Taxonomy" id="136037"/>
    <lineage>
        <taxon>Eukaryota</taxon>
        <taxon>Metazoa</taxon>
        <taxon>Ecdysozoa</taxon>
        <taxon>Arthropoda</taxon>
        <taxon>Hexapoda</taxon>
        <taxon>Insecta</taxon>
        <taxon>Pterygota</taxon>
        <taxon>Neoptera</taxon>
        <taxon>Polyneoptera</taxon>
        <taxon>Dictyoptera</taxon>
        <taxon>Blattodea</taxon>
        <taxon>Blattoidea</taxon>
        <taxon>Termitoidae</taxon>
        <taxon>Termopsidae</taxon>
        <taxon>Zootermopsis</taxon>
    </lineage>
</organism>